<dbReference type="GO" id="GO:0005737">
    <property type="term" value="C:cytoplasm"/>
    <property type="evidence" value="ECO:0007669"/>
    <property type="project" value="InterPro"/>
</dbReference>
<dbReference type="Pfam" id="PF13393">
    <property type="entry name" value="tRNA-synt_His"/>
    <property type="match status" value="1"/>
</dbReference>
<dbReference type="PIRSF" id="PIRSF001549">
    <property type="entry name" value="His-tRNA_synth"/>
    <property type="match status" value="1"/>
</dbReference>
<sequence>MITTWSIPDKVEDLYPQKALELEKNRRVLVDFFLKNKFELISPAMIEYADNISFNGKSVDSDMFKLSDPLSGRLIGVTPDLTIQTARIDNYLASSSNDIKSYCYCGPVLKADTSSFNQSREELQVGVEIYGNEKIEADISVVSTLIKSFKLLKIKDILLSFNDISIYTEFLKSLALSAHDSKQLRSYFAKKDLVSIKNLLGKNLNFYKISKIELFMDMFGDDKSLKKIQEFFVGNKVIQNRLKNLKKIMSALPSSVKIIIDLSDVDFYEYHSGFIFSAYSSKFTSPIAKGGRFENLTTNFGKKRPAVGFTFDLRSLLFVG</sequence>
<keyword evidence="4" id="KW-1185">Reference proteome</keyword>
<proteinExistence type="predicted"/>
<dbReference type="AlphaFoldDB" id="A0A0H4JCX5"/>
<feature type="domain" description="Class II Histidinyl-tRNA synthetase (HisRS)-like catalytic core" evidence="2">
    <location>
        <begin position="11"/>
        <end position="316"/>
    </location>
</feature>
<feature type="binding site" evidence="1">
    <location>
        <begin position="80"/>
        <end position="82"/>
    </location>
    <ligand>
        <name>L-histidine</name>
        <dbReference type="ChEBI" id="CHEBI:57595"/>
    </ligand>
</feature>
<evidence type="ECO:0000313" key="3">
    <source>
        <dbReference type="EMBL" id="AKO66337.1"/>
    </source>
</evidence>
<dbReference type="Proteomes" id="UP000066549">
    <property type="component" value="Chromosome"/>
</dbReference>
<feature type="binding site" evidence="1">
    <location>
        <position position="128"/>
    </location>
    <ligand>
        <name>L-histidine</name>
        <dbReference type="ChEBI" id="CHEBI:57595"/>
    </ligand>
</feature>
<dbReference type="GO" id="GO:0006427">
    <property type="term" value="P:histidyl-tRNA aminoacylation"/>
    <property type="evidence" value="ECO:0007669"/>
    <property type="project" value="TreeGrafter"/>
</dbReference>
<dbReference type="OrthoDB" id="9769617at2"/>
<dbReference type="SUPFAM" id="SSF55681">
    <property type="entry name" value="Class II aaRS and biotin synthetases"/>
    <property type="match status" value="1"/>
</dbReference>
<name>A0A0H4JCX5_9PROT</name>
<dbReference type="PANTHER" id="PTHR43707:SF1">
    <property type="entry name" value="HISTIDINE--TRNA LIGASE, MITOCHONDRIAL-RELATED"/>
    <property type="match status" value="1"/>
</dbReference>
<accession>A0A0H4JCX5</accession>
<evidence type="ECO:0000259" key="2">
    <source>
        <dbReference type="Pfam" id="PF13393"/>
    </source>
</evidence>
<dbReference type="InterPro" id="IPR045864">
    <property type="entry name" value="aa-tRNA-synth_II/BPL/LPL"/>
</dbReference>
<dbReference type="InterPro" id="IPR004516">
    <property type="entry name" value="HisRS/HisZ"/>
</dbReference>
<organism evidence="3 4">
    <name type="scientific">Methylophilales bacterium MBRS-H7</name>
    <dbReference type="NCBI Taxonomy" id="1623450"/>
    <lineage>
        <taxon>Bacteria</taxon>
        <taxon>Pseudomonadati</taxon>
        <taxon>Pseudomonadota</taxon>
        <taxon>Betaproteobacteria</taxon>
        <taxon>Nitrosomonadales</taxon>
        <taxon>OM43 clade</taxon>
    </lineage>
</organism>
<dbReference type="Gene3D" id="3.30.930.10">
    <property type="entry name" value="Bira Bifunctional Protein, Domain 2"/>
    <property type="match status" value="1"/>
</dbReference>
<evidence type="ECO:0000313" key="4">
    <source>
        <dbReference type="Proteomes" id="UP000066549"/>
    </source>
</evidence>
<reference evidence="3 4" key="1">
    <citation type="submission" date="2015-03" db="EMBL/GenBank/DDBJ databases">
        <title>Comparative analysis of the OM43 clade including a novel species from Red Sea uncovers genomic and metabolic diversity among marine methylotrophs.</title>
        <authorList>
            <person name="Jimenez-Infante F."/>
            <person name="Ngugi D.K."/>
            <person name="Vinu M."/>
            <person name="Alam I."/>
            <person name="Kamau A."/>
            <person name="Blom J."/>
            <person name="Bajic V.B."/>
            <person name="Stingl U."/>
        </authorList>
    </citation>
    <scope>NUCLEOTIDE SEQUENCE [LARGE SCALE GENOMIC DNA]</scope>
    <source>
        <strain evidence="3 4">MBRSH7</strain>
    </source>
</reference>
<dbReference type="GO" id="GO:0004821">
    <property type="term" value="F:histidine-tRNA ligase activity"/>
    <property type="evidence" value="ECO:0007669"/>
    <property type="project" value="TreeGrafter"/>
</dbReference>
<protein>
    <recommendedName>
        <fullName evidence="2">Class II Histidinyl-tRNA synthetase (HisRS)-like catalytic core domain-containing protein</fullName>
    </recommendedName>
</protein>
<dbReference type="PANTHER" id="PTHR43707">
    <property type="entry name" value="HISTIDYL-TRNA SYNTHETASE"/>
    <property type="match status" value="1"/>
</dbReference>
<dbReference type="EMBL" id="CP011002">
    <property type="protein sequence ID" value="AKO66337.1"/>
    <property type="molecule type" value="Genomic_DNA"/>
</dbReference>
<evidence type="ECO:0000256" key="1">
    <source>
        <dbReference type="PIRSR" id="PIRSR001549-1"/>
    </source>
</evidence>
<gene>
    <name evidence="3" type="ORF">VI33_06670</name>
</gene>
<dbReference type="InterPro" id="IPR041715">
    <property type="entry name" value="HisRS-like_core"/>
</dbReference>
<feature type="binding site" evidence="1">
    <location>
        <position position="124"/>
    </location>
    <ligand>
        <name>L-histidine</name>
        <dbReference type="ChEBI" id="CHEBI:57595"/>
    </ligand>
</feature>